<dbReference type="SUPFAM" id="SSF48452">
    <property type="entry name" value="TPR-like"/>
    <property type="match status" value="1"/>
</dbReference>
<dbReference type="GO" id="GO:0005876">
    <property type="term" value="C:spindle microtubule"/>
    <property type="evidence" value="ECO:0007669"/>
    <property type="project" value="TreeGrafter"/>
</dbReference>
<comment type="subunit">
    <text evidence="2">Interacts with microtubules.</text>
</comment>
<dbReference type="GO" id="GO:0097431">
    <property type="term" value="C:mitotic spindle pole"/>
    <property type="evidence" value="ECO:0007669"/>
    <property type="project" value="TreeGrafter"/>
</dbReference>
<keyword evidence="3" id="KW-0963">Cytoplasm</keyword>
<keyword evidence="5" id="KW-0802">TPR repeat</keyword>
<name>A0A5N5ST21_9CRUS</name>
<dbReference type="GO" id="GO:0005739">
    <property type="term" value="C:mitochondrion"/>
    <property type="evidence" value="ECO:0007669"/>
    <property type="project" value="TreeGrafter"/>
</dbReference>
<evidence type="ECO:0000313" key="10">
    <source>
        <dbReference type="Proteomes" id="UP000326759"/>
    </source>
</evidence>
<evidence type="ECO:0000313" key="9">
    <source>
        <dbReference type="EMBL" id="KAB7497366.1"/>
    </source>
</evidence>
<dbReference type="InterPro" id="IPR011990">
    <property type="entry name" value="TPR-like_helical_dom_sf"/>
</dbReference>
<sequence length="269" mass="31848">MQNISNFSPFLRFVFRNVLQKKTVDINLFNQCYIISSRTKVYITSFISSFFLRLRHAKLNYIKAAGSLFSGTLLYQYFENRFEPVKAASKSFTDLIKEADALYDQQKFEELYNILVAEKDSNNDEILWRLARALHEKARRIDDKEKKKVLYKEALNYLETANDINTENFATNKWLPIIMDIYYAFEGLKSRISHMYEMKHHMEKACKLKPSDGTSWYVLGMCKNYLMIGKCLYYLGRKDEAKNYFLKAKSYKGDTLDDQEARKEAEKWL</sequence>
<dbReference type="OrthoDB" id="69711at2759"/>
<dbReference type="InterPro" id="IPR049039">
    <property type="entry name" value="RMD1-3_a_helical_rpt"/>
</dbReference>
<comment type="subcellular location">
    <subcellularLocation>
        <location evidence="1">Cytoplasm</location>
        <location evidence="1">Cytoskeleton</location>
    </subcellularLocation>
</comment>
<keyword evidence="4" id="KW-0677">Repeat</keyword>
<dbReference type="PANTHER" id="PTHR16056:SF16">
    <property type="entry name" value="REGULATOR OF MICROTUBULE DYNAMICS PROTEIN 1"/>
    <property type="match status" value="1"/>
</dbReference>
<dbReference type="GO" id="GO:0008017">
    <property type="term" value="F:microtubule binding"/>
    <property type="evidence" value="ECO:0007669"/>
    <property type="project" value="TreeGrafter"/>
</dbReference>
<dbReference type="EMBL" id="SEYY01020349">
    <property type="protein sequence ID" value="KAB7497366.1"/>
    <property type="molecule type" value="Genomic_DNA"/>
</dbReference>
<evidence type="ECO:0000256" key="4">
    <source>
        <dbReference type="ARBA" id="ARBA00022737"/>
    </source>
</evidence>
<evidence type="ECO:0000256" key="7">
    <source>
        <dbReference type="ARBA" id="ARBA00039966"/>
    </source>
</evidence>
<dbReference type="Gene3D" id="1.25.40.10">
    <property type="entry name" value="Tetratricopeptide repeat domain"/>
    <property type="match status" value="1"/>
</dbReference>
<proteinExistence type="predicted"/>
<evidence type="ECO:0000256" key="6">
    <source>
        <dbReference type="ARBA" id="ARBA00023212"/>
    </source>
</evidence>
<dbReference type="Pfam" id="PF21033">
    <property type="entry name" value="RMD1-3"/>
    <property type="match status" value="1"/>
</dbReference>
<dbReference type="PANTHER" id="PTHR16056">
    <property type="entry name" value="REGULATOR OF MICROTUBULE DYNAMICS PROTEIN"/>
    <property type="match status" value="1"/>
</dbReference>
<accession>A0A5N5ST21</accession>
<evidence type="ECO:0000256" key="5">
    <source>
        <dbReference type="ARBA" id="ARBA00022803"/>
    </source>
</evidence>
<keyword evidence="6" id="KW-0206">Cytoskeleton</keyword>
<protein>
    <recommendedName>
        <fullName evidence="7">Regulator of microtubule dynamics protein 1</fullName>
    </recommendedName>
    <alternativeName>
        <fullName evidence="8">Protein FAM82B</fullName>
    </alternativeName>
</protein>
<reference evidence="9 10" key="1">
    <citation type="journal article" date="2019" name="PLoS Biol.">
        <title>Sex chromosomes control vertical transmission of feminizing Wolbachia symbionts in an isopod.</title>
        <authorList>
            <person name="Becking T."/>
            <person name="Chebbi M.A."/>
            <person name="Giraud I."/>
            <person name="Moumen B."/>
            <person name="Laverre T."/>
            <person name="Caubet Y."/>
            <person name="Peccoud J."/>
            <person name="Gilbert C."/>
            <person name="Cordaux R."/>
        </authorList>
    </citation>
    <scope>NUCLEOTIDE SEQUENCE [LARGE SCALE GENOMIC DNA]</scope>
    <source>
        <strain evidence="9">ANa2</strain>
        <tissue evidence="9">Whole body excluding digestive tract and cuticle</tissue>
    </source>
</reference>
<evidence type="ECO:0000256" key="1">
    <source>
        <dbReference type="ARBA" id="ARBA00004245"/>
    </source>
</evidence>
<evidence type="ECO:0000256" key="8">
    <source>
        <dbReference type="ARBA" id="ARBA00041958"/>
    </source>
</evidence>
<evidence type="ECO:0000256" key="2">
    <source>
        <dbReference type="ARBA" id="ARBA00011375"/>
    </source>
</evidence>
<keyword evidence="10" id="KW-1185">Reference proteome</keyword>
<comment type="caution">
    <text evidence="9">The sequence shown here is derived from an EMBL/GenBank/DDBJ whole genome shotgun (WGS) entry which is preliminary data.</text>
</comment>
<organism evidence="9 10">
    <name type="scientific">Armadillidium nasatum</name>
    <dbReference type="NCBI Taxonomy" id="96803"/>
    <lineage>
        <taxon>Eukaryota</taxon>
        <taxon>Metazoa</taxon>
        <taxon>Ecdysozoa</taxon>
        <taxon>Arthropoda</taxon>
        <taxon>Crustacea</taxon>
        <taxon>Multicrustacea</taxon>
        <taxon>Malacostraca</taxon>
        <taxon>Eumalacostraca</taxon>
        <taxon>Peracarida</taxon>
        <taxon>Isopoda</taxon>
        <taxon>Oniscidea</taxon>
        <taxon>Crinocheta</taxon>
        <taxon>Armadillidiidae</taxon>
        <taxon>Armadillidium</taxon>
    </lineage>
</organism>
<evidence type="ECO:0000256" key="3">
    <source>
        <dbReference type="ARBA" id="ARBA00022490"/>
    </source>
</evidence>
<dbReference type="Proteomes" id="UP000326759">
    <property type="component" value="Unassembled WGS sequence"/>
</dbReference>
<gene>
    <name evidence="9" type="primary">RMDN1</name>
    <name evidence="9" type="ORF">Anas_00965</name>
</gene>
<dbReference type="AlphaFoldDB" id="A0A5N5ST21"/>